<evidence type="ECO:0000313" key="19">
    <source>
        <dbReference type="Proteomes" id="UP000218231"/>
    </source>
</evidence>
<dbReference type="OrthoDB" id="193931at2759"/>
<evidence type="ECO:0000256" key="13">
    <source>
        <dbReference type="ARBA" id="ARBA00047899"/>
    </source>
</evidence>
<keyword evidence="5" id="KW-0723">Serine/threonine-protein kinase</keyword>
<organism evidence="18 19">
    <name type="scientific">Diploscapter pachys</name>
    <dbReference type="NCBI Taxonomy" id="2018661"/>
    <lineage>
        <taxon>Eukaryota</taxon>
        <taxon>Metazoa</taxon>
        <taxon>Ecdysozoa</taxon>
        <taxon>Nematoda</taxon>
        <taxon>Chromadorea</taxon>
        <taxon>Rhabditida</taxon>
        <taxon>Rhabditina</taxon>
        <taxon>Rhabditomorpha</taxon>
        <taxon>Rhabditoidea</taxon>
        <taxon>Rhabditidae</taxon>
        <taxon>Diploscapter</taxon>
    </lineage>
</organism>
<keyword evidence="8" id="KW-0479">Metal-binding</keyword>
<comment type="caution">
    <text evidence="18">The sequence shown here is derived from an EMBL/GenBank/DDBJ whole genome shotgun (WGS) entry which is preliminary data.</text>
</comment>
<evidence type="ECO:0000256" key="10">
    <source>
        <dbReference type="ARBA" id="ARBA00022777"/>
    </source>
</evidence>
<gene>
    <name evidence="18" type="ORF">WR25_04045</name>
</gene>
<feature type="domain" description="Protein kinase" evidence="17">
    <location>
        <begin position="28"/>
        <end position="279"/>
    </location>
</feature>
<reference evidence="18 19" key="1">
    <citation type="journal article" date="2017" name="Curr. Biol.">
        <title>Genome architecture and evolution of a unichromosomal asexual nematode.</title>
        <authorList>
            <person name="Fradin H."/>
            <person name="Zegar C."/>
            <person name="Gutwein M."/>
            <person name="Lucas J."/>
            <person name="Kovtun M."/>
            <person name="Corcoran D."/>
            <person name="Baugh L.R."/>
            <person name="Kiontke K."/>
            <person name="Gunsalus K."/>
            <person name="Fitch D.H."/>
            <person name="Piano F."/>
        </authorList>
    </citation>
    <scope>NUCLEOTIDE SEQUENCE [LARGE SCALE GENOMIC DNA]</scope>
    <source>
        <strain evidence="18">PF1309</strain>
    </source>
</reference>
<protein>
    <recommendedName>
        <fullName evidence="3">non-specific serine/threonine protein kinase</fullName>
        <ecNumber evidence="3">2.7.11.1</ecNumber>
    </recommendedName>
</protein>
<dbReference type="InterPro" id="IPR008271">
    <property type="entry name" value="Ser/Thr_kinase_AS"/>
</dbReference>
<dbReference type="Proteomes" id="UP000218231">
    <property type="component" value="Unassembled WGS sequence"/>
</dbReference>
<keyword evidence="9 15" id="KW-0547">Nucleotide-binding</keyword>
<keyword evidence="6" id="KW-0597">Phosphoprotein</keyword>
<dbReference type="STRING" id="2018661.A0A2A2KLY7"/>
<evidence type="ECO:0000256" key="3">
    <source>
        <dbReference type="ARBA" id="ARBA00012513"/>
    </source>
</evidence>
<dbReference type="PROSITE" id="PS50011">
    <property type="entry name" value="PROTEIN_KINASE_DOM"/>
    <property type="match status" value="1"/>
</dbReference>
<evidence type="ECO:0000259" key="17">
    <source>
        <dbReference type="PROSITE" id="PS50011"/>
    </source>
</evidence>
<keyword evidence="19" id="KW-1185">Reference proteome</keyword>
<dbReference type="Gene3D" id="1.10.510.10">
    <property type="entry name" value="Transferase(Phosphotransferase) domain 1"/>
    <property type="match status" value="1"/>
</dbReference>
<name>A0A2A2KLY7_9BILA</name>
<dbReference type="PANTHER" id="PTHR24346:SF74">
    <property type="entry name" value="PROTEIN KINASE DOMAIN-CONTAINING PROTEIN"/>
    <property type="match status" value="1"/>
</dbReference>
<evidence type="ECO:0000256" key="1">
    <source>
        <dbReference type="ARBA" id="ARBA00001946"/>
    </source>
</evidence>
<feature type="binding site" evidence="15">
    <location>
        <position position="57"/>
    </location>
    <ligand>
        <name>ATP</name>
        <dbReference type="ChEBI" id="CHEBI:30616"/>
    </ligand>
</feature>
<evidence type="ECO:0000256" key="15">
    <source>
        <dbReference type="PROSITE-ProRule" id="PRU10141"/>
    </source>
</evidence>
<comment type="catalytic activity">
    <reaction evidence="14">
        <text>L-seryl-[protein] + ATP = O-phospho-L-seryl-[protein] + ADP + H(+)</text>
        <dbReference type="Rhea" id="RHEA:17989"/>
        <dbReference type="Rhea" id="RHEA-COMP:9863"/>
        <dbReference type="Rhea" id="RHEA-COMP:11604"/>
        <dbReference type="ChEBI" id="CHEBI:15378"/>
        <dbReference type="ChEBI" id="CHEBI:29999"/>
        <dbReference type="ChEBI" id="CHEBI:30616"/>
        <dbReference type="ChEBI" id="CHEBI:83421"/>
        <dbReference type="ChEBI" id="CHEBI:456216"/>
        <dbReference type="EC" id="2.7.11.1"/>
    </reaction>
</comment>
<dbReference type="FunFam" id="1.10.510.10:FF:000154">
    <property type="entry name" value="Serine/threonine-protein kinase SIK2"/>
    <property type="match status" value="1"/>
</dbReference>
<dbReference type="InterPro" id="IPR011009">
    <property type="entry name" value="Kinase-like_dom_sf"/>
</dbReference>
<dbReference type="GO" id="GO:0046872">
    <property type="term" value="F:metal ion binding"/>
    <property type="evidence" value="ECO:0007669"/>
    <property type="project" value="UniProtKB-KW"/>
</dbReference>
<dbReference type="FunFam" id="3.30.200.20:FF:000003">
    <property type="entry name" value="Non-specific serine/threonine protein kinase"/>
    <property type="match status" value="1"/>
</dbReference>
<dbReference type="InterPro" id="IPR057380">
    <property type="entry name" value="UBA_SIK1/2/3"/>
</dbReference>
<evidence type="ECO:0000256" key="5">
    <source>
        <dbReference type="ARBA" id="ARBA00022527"/>
    </source>
</evidence>
<comment type="catalytic activity">
    <reaction evidence="13">
        <text>L-threonyl-[protein] + ATP = O-phospho-L-threonyl-[protein] + ADP + H(+)</text>
        <dbReference type="Rhea" id="RHEA:46608"/>
        <dbReference type="Rhea" id="RHEA-COMP:11060"/>
        <dbReference type="Rhea" id="RHEA-COMP:11605"/>
        <dbReference type="ChEBI" id="CHEBI:15378"/>
        <dbReference type="ChEBI" id="CHEBI:30013"/>
        <dbReference type="ChEBI" id="CHEBI:30616"/>
        <dbReference type="ChEBI" id="CHEBI:61977"/>
        <dbReference type="ChEBI" id="CHEBI:456216"/>
        <dbReference type="EC" id="2.7.11.1"/>
    </reaction>
</comment>
<dbReference type="EC" id="2.7.11.1" evidence="3"/>
<dbReference type="CDD" id="cd14338">
    <property type="entry name" value="UBA_SIK"/>
    <property type="match status" value="1"/>
</dbReference>
<dbReference type="PROSITE" id="PS00107">
    <property type="entry name" value="PROTEIN_KINASE_ATP"/>
    <property type="match status" value="1"/>
</dbReference>
<evidence type="ECO:0000256" key="14">
    <source>
        <dbReference type="ARBA" id="ARBA00048679"/>
    </source>
</evidence>
<evidence type="ECO:0000256" key="8">
    <source>
        <dbReference type="ARBA" id="ARBA00022723"/>
    </source>
</evidence>
<evidence type="ECO:0000256" key="12">
    <source>
        <dbReference type="ARBA" id="ARBA00022842"/>
    </source>
</evidence>
<dbReference type="GO" id="GO:0005737">
    <property type="term" value="C:cytoplasm"/>
    <property type="evidence" value="ECO:0007669"/>
    <property type="project" value="UniProtKB-SubCell"/>
</dbReference>
<evidence type="ECO:0000256" key="16">
    <source>
        <dbReference type="SAM" id="MobiDB-lite"/>
    </source>
</evidence>
<keyword evidence="7" id="KW-0808">Transferase</keyword>
<dbReference type="GO" id="GO:0035556">
    <property type="term" value="P:intracellular signal transduction"/>
    <property type="evidence" value="ECO:0007669"/>
    <property type="project" value="TreeGrafter"/>
</dbReference>
<evidence type="ECO:0000256" key="11">
    <source>
        <dbReference type="ARBA" id="ARBA00022840"/>
    </source>
</evidence>
<dbReference type="AlphaFoldDB" id="A0A2A2KLY7"/>
<keyword evidence="11 15" id="KW-0067">ATP-binding</keyword>
<keyword evidence="4" id="KW-0963">Cytoplasm</keyword>
<keyword evidence="10" id="KW-0418">Kinase</keyword>
<dbReference type="EMBL" id="LIAE01008257">
    <property type="protein sequence ID" value="PAV74907.1"/>
    <property type="molecule type" value="Genomic_DNA"/>
</dbReference>
<accession>A0A2A2KLY7</accession>
<dbReference type="SMART" id="SM00220">
    <property type="entry name" value="S_TKc"/>
    <property type="match status" value="1"/>
</dbReference>
<evidence type="ECO:0000256" key="7">
    <source>
        <dbReference type="ARBA" id="ARBA00022679"/>
    </source>
</evidence>
<dbReference type="PANTHER" id="PTHR24346">
    <property type="entry name" value="MAP/MICROTUBULE AFFINITY-REGULATING KINASE"/>
    <property type="match status" value="1"/>
</dbReference>
<dbReference type="Pfam" id="PF00069">
    <property type="entry name" value="Pkinase"/>
    <property type="match status" value="1"/>
</dbReference>
<proteinExistence type="predicted"/>
<evidence type="ECO:0000313" key="18">
    <source>
        <dbReference type="EMBL" id="PAV74907.1"/>
    </source>
</evidence>
<dbReference type="PROSITE" id="PS00108">
    <property type="entry name" value="PROTEIN_KINASE_ST"/>
    <property type="match status" value="1"/>
</dbReference>
<comment type="cofactor">
    <cofactor evidence="1">
        <name>Mg(2+)</name>
        <dbReference type="ChEBI" id="CHEBI:18420"/>
    </cofactor>
</comment>
<feature type="region of interest" description="Disordered" evidence="16">
    <location>
        <begin position="450"/>
        <end position="469"/>
    </location>
</feature>
<dbReference type="GO" id="GO:0050321">
    <property type="term" value="F:tau-protein kinase activity"/>
    <property type="evidence" value="ECO:0007669"/>
    <property type="project" value="TreeGrafter"/>
</dbReference>
<evidence type="ECO:0000256" key="2">
    <source>
        <dbReference type="ARBA" id="ARBA00004496"/>
    </source>
</evidence>
<dbReference type="InterPro" id="IPR000719">
    <property type="entry name" value="Prot_kinase_dom"/>
</dbReference>
<dbReference type="InterPro" id="IPR017441">
    <property type="entry name" value="Protein_kinase_ATP_BS"/>
</dbReference>
<keyword evidence="12" id="KW-0460">Magnesium</keyword>
<evidence type="ECO:0000256" key="9">
    <source>
        <dbReference type="ARBA" id="ARBA00022741"/>
    </source>
</evidence>
<feature type="region of interest" description="Disordered" evidence="16">
    <location>
        <begin position="361"/>
        <end position="435"/>
    </location>
</feature>
<sequence>MTSLPTVFMPTCASQPSPSNLLKVGFYEVESSTIGRGNYALVKKGRHKIVKNEVAIKIVDKSRLDEENLSKIYREIEILKTLDHPYIIKLYQVMETNRMIYLITEYAPNGEIYDQVAKNQRLSEDEARWKFWQMLSAIEYCHERGVVHRDLKAENLLLDATNRIKLADFGFSNRFTKDALLSTFCGSPPYAAPEVFEGRAYFGPQIDVWSLGVVLYVMVCGSMPFEGQTIHTLRDKVLTGRYRIPYYMSTDCEHLIRRMLCVDPSKRATLAQIKAHRWMQKDNIQERIELEIEAHRRLSHEIKPRQACLRVMLDMGIDEQRIHESLKSGAFDHIAAIYHLLMERYRNRNFAASVQLLEEEREKWRAGRRSQSTEELTQRMEQMPGPTDRTSQNKSAESPSKERSSSVEGILDPPSVSSLDHPLASPPPSGANYVGKIRSRPYLRSLRDQPHFHQQQPARHPYFASNSADTTSSYGSGSCCDSPTSSFSRQSTVGSISADEGIHSDASGSCGTAHFANPGYARNDVQMQLASMESGCLEEGDLNCSTSSYAGNRVDGSQASQASPPTLVNCSANFCAEAQIGNGKVKLARRCSFGDGLRASDNTMLRSLEQSTAFPTGKLKRKARGVAELHSRPSTENVNKKMGSMKISKGAVEKKSVTMRGIPSGSGTFIKRVSLPERMEYHPQEYLNYKHSKETVTQYGSTAPVQRGIEARSATNHISMTFLQFRYRIAARLNFPYRNHTAPQKWVVVPRLRWKILRILHFLCNDTNLDVAMQVANLMEILESFKCLNADSQRAAQRHMASGPALH</sequence>
<dbReference type="SUPFAM" id="SSF56112">
    <property type="entry name" value="Protein kinase-like (PK-like)"/>
    <property type="match status" value="1"/>
</dbReference>
<dbReference type="GO" id="GO:0005524">
    <property type="term" value="F:ATP binding"/>
    <property type="evidence" value="ECO:0007669"/>
    <property type="project" value="UniProtKB-UniRule"/>
</dbReference>
<comment type="subcellular location">
    <subcellularLocation>
        <location evidence="2">Cytoplasm</location>
    </subcellularLocation>
</comment>
<evidence type="ECO:0000256" key="6">
    <source>
        <dbReference type="ARBA" id="ARBA00022553"/>
    </source>
</evidence>
<dbReference type="Pfam" id="PF23312">
    <property type="entry name" value="UBA_SIK3"/>
    <property type="match status" value="1"/>
</dbReference>
<dbReference type="GO" id="GO:0000226">
    <property type="term" value="P:microtubule cytoskeleton organization"/>
    <property type="evidence" value="ECO:0007669"/>
    <property type="project" value="TreeGrafter"/>
</dbReference>
<evidence type="ECO:0000256" key="4">
    <source>
        <dbReference type="ARBA" id="ARBA00022490"/>
    </source>
</evidence>